<gene>
    <name evidence="13" type="ORF">Amon01_000410600</name>
</gene>
<evidence type="ECO:0000256" key="9">
    <source>
        <dbReference type="HAMAP-Rule" id="MF_03174"/>
    </source>
</evidence>
<dbReference type="PRINTS" id="PR00599">
    <property type="entry name" value="MAPEPTIDASE"/>
</dbReference>
<dbReference type="GO" id="GO:0008270">
    <property type="term" value="F:zinc ion binding"/>
    <property type="evidence" value="ECO:0007669"/>
    <property type="project" value="UniProtKB-KW"/>
</dbReference>
<dbReference type="PROSITE" id="PS52013">
    <property type="entry name" value="ZF_C6H2"/>
    <property type="match status" value="1"/>
</dbReference>
<comment type="subunit">
    <text evidence="9">Associates with the 60S ribosomal subunit of the 80S translational complex.</text>
</comment>
<name>A0A9W6YYD2_AMBMO</name>
<evidence type="ECO:0000256" key="11">
    <source>
        <dbReference type="RuleBase" id="RU003653"/>
    </source>
</evidence>
<dbReference type="Pfam" id="PF00557">
    <property type="entry name" value="Peptidase_M24"/>
    <property type="match status" value="1"/>
</dbReference>
<evidence type="ECO:0000259" key="12">
    <source>
        <dbReference type="PROSITE" id="PS52013"/>
    </source>
</evidence>
<feature type="binding site" evidence="9">
    <location>
        <position position="350"/>
    </location>
    <ligand>
        <name>Zn(2+)</name>
        <dbReference type="ChEBI" id="CHEBI:29105"/>
        <label>4</label>
        <note>catalytic</note>
    </ligand>
</feature>
<evidence type="ECO:0000256" key="6">
    <source>
        <dbReference type="ARBA" id="ARBA00022771"/>
    </source>
</evidence>
<dbReference type="GO" id="GO:0004239">
    <property type="term" value="F:initiator methionyl aminopeptidase activity"/>
    <property type="evidence" value="ECO:0007669"/>
    <property type="project" value="UniProtKB-UniRule"/>
</dbReference>
<evidence type="ECO:0000256" key="2">
    <source>
        <dbReference type="ARBA" id="ARBA00022438"/>
    </source>
</evidence>
<dbReference type="GO" id="GO:0006508">
    <property type="term" value="P:proteolysis"/>
    <property type="evidence" value="ECO:0007669"/>
    <property type="project" value="UniProtKB-KW"/>
</dbReference>
<feature type="domain" description="C6H2-type" evidence="12">
    <location>
        <begin position="11"/>
        <end position="65"/>
    </location>
</feature>
<feature type="binding site" evidence="9">
    <location>
        <position position="286"/>
    </location>
    <ligand>
        <name>Zn(2+)</name>
        <dbReference type="ChEBI" id="CHEBI:29105"/>
        <label>4</label>
        <note>catalytic</note>
    </ligand>
</feature>
<keyword evidence="5 9" id="KW-0479">Metal-binding</keyword>
<evidence type="ECO:0000256" key="4">
    <source>
        <dbReference type="ARBA" id="ARBA00022670"/>
    </source>
</evidence>
<evidence type="ECO:0000256" key="7">
    <source>
        <dbReference type="ARBA" id="ARBA00022801"/>
    </source>
</evidence>
<dbReference type="EC" id="3.4.11.18" evidence="11"/>
<dbReference type="Gene3D" id="3.90.230.10">
    <property type="entry name" value="Creatinase/methionine aminopeptidase superfamily"/>
    <property type="match status" value="1"/>
</dbReference>
<evidence type="ECO:0000256" key="10">
    <source>
        <dbReference type="PROSITE-ProRule" id="PRU01357"/>
    </source>
</evidence>
<dbReference type="InterPro" id="IPR000994">
    <property type="entry name" value="Pept_M24"/>
</dbReference>
<dbReference type="CDD" id="cd01086">
    <property type="entry name" value="MetAP1"/>
    <property type="match status" value="1"/>
</dbReference>
<keyword evidence="14" id="KW-1185">Reference proteome</keyword>
<keyword evidence="2 9" id="KW-0031">Aminopeptidase</keyword>
<comment type="similarity">
    <text evidence="9 10">Belongs to the peptidase M24A family. Methionine aminopeptidase type 1 subfamily.</text>
</comment>
<dbReference type="GO" id="GO:0070006">
    <property type="term" value="F:metalloaminopeptidase activity"/>
    <property type="evidence" value="ECO:0007669"/>
    <property type="project" value="UniProtKB-UniRule"/>
</dbReference>
<dbReference type="GO" id="GO:0005829">
    <property type="term" value="C:cytosol"/>
    <property type="evidence" value="ECO:0007669"/>
    <property type="project" value="TreeGrafter"/>
</dbReference>
<comment type="caution">
    <text evidence="13">The sequence shown here is derived from an EMBL/GenBank/DDBJ whole genome shotgun (WGS) entry which is preliminary data.</text>
</comment>
<proteinExistence type="inferred from homology"/>
<dbReference type="Pfam" id="PF15801">
    <property type="entry name" value="zf-C6H2"/>
    <property type="match status" value="1"/>
</dbReference>
<comment type="cofactor">
    <cofactor evidence="11">
        <name>Co(2+)</name>
        <dbReference type="ChEBI" id="CHEBI:48828"/>
    </cofactor>
    <cofactor evidence="11">
        <name>Zn(2+)</name>
        <dbReference type="ChEBI" id="CHEBI:29105"/>
    </cofactor>
    <cofactor evidence="11">
        <name>Mn(2+)</name>
        <dbReference type="ChEBI" id="CHEBI:29035"/>
    </cofactor>
    <cofactor evidence="11">
        <name>Fe(2+)</name>
        <dbReference type="ChEBI" id="CHEBI:29033"/>
    </cofactor>
    <text evidence="11">Binds 2 divalent metal cations per subunit. Has a high-affinity and a low affinity metal-binding site. The true nature of the physiological cofactor is under debate. The enzyme is active with cobalt, zinc, manganese or divalent iron ions.</text>
</comment>
<dbReference type="InterPro" id="IPR036005">
    <property type="entry name" value="Creatinase/aminopeptidase-like"/>
</dbReference>
<dbReference type="NCBIfam" id="TIGR00500">
    <property type="entry name" value="met_pdase_I"/>
    <property type="match status" value="1"/>
</dbReference>
<keyword evidence="6 10" id="KW-0863">Zinc-finger</keyword>
<dbReference type="InterPro" id="IPR031615">
    <property type="entry name" value="Zfn-C6H2"/>
</dbReference>
<feature type="binding site" evidence="9">
    <location>
        <position position="220"/>
    </location>
    <ligand>
        <name>Zn(2+)</name>
        <dbReference type="ChEBI" id="CHEBI:29105"/>
        <label>4</label>
        <note>catalytic</note>
    </ligand>
</feature>
<sequence>MTATKTQKPEVRHCCAPNCGKVTTSSLKCPICLKQDMNSYFCNSRCFRSSFAMHKAIHKKEGVESYDPFPEFPYAGELRPAYPLTPKKEIPAKVKLPDYAQTGEPISEIKNDRTNKIRVLTADEIKKMRIVCELGREVLDAGAAAVKPGVTTEEIDKIIHEETIKRKAYPSPLNYFNYPKSVCTSVNEVICHGIPDKRPLKDGDIVNLDVSIYKNGFHADLNETYYVGDKAKADKDLVNLVETTRESLDMAIAQVKPGFAFREIGDIIEEHAKKNNVSVVRSYCGHGVNSLFHCQPEVPHYGKNKAIGTCKPGICFTIEPMLNMGTYRDVLWPDNWTSTTEDGKPSAQFEHTLLVTEDGVEVLTARTKRSPGGPIPRIA</sequence>
<comment type="subcellular location">
    <subcellularLocation>
        <location evidence="1 9">Cytoplasm</location>
    </subcellularLocation>
</comment>
<evidence type="ECO:0000256" key="5">
    <source>
        <dbReference type="ARBA" id="ARBA00022723"/>
    </source>
</evidence>
<feature type="binding site" evidence="9">
    <location>
        <position position="319"/>
    </location>
    <ligand>
        <name>Zn(2+)</name>
        <dbReference type="ChEBI" id="CHEBI:29105"/>
        <label>4</label>
        <note>catalytic</note>
    </ligand>
</feature>
<dbReference type="PANTHER" id="PTHR43330:SF7">
    <property type="entry name" value="METHIONINE AMINOPEPTIDASE 1"/>
    <property type="match status" value="1"/>
</dbReference>
<keyword evidence="4 9" id="KW-0645">Protease</keyword>
<evidence type="ECO:0000313" key="13">
    <source>
        <dbReference type="EMBL" id="GMG32160.1"/>
    </source>
</evidence>
<evidence type="ECO:0000256" key="3">
    <source>
        <dbReference type="ARBA" id="ARBA00022490"/>
    </source>
</evidence>
<dbReference type="HAMAP" id="MF_01974">
    <property type="entry name" value="MetAP_1"/>
    <property type="match status" value="1"/>
</dbReference>
<evidence type="ECO:0000256" key="1">
    <source>
        <dbReference type="ARBA" id="ARBA00004496"/>
    </source>
</evidence>
<feature type="binding site" evidence="9">
    <location>
        <position position="220"/>
    </location>
    <ligand>
        <name>Zn(2+)</name>
        <dbReference type="ChEBI" id="CHEBI:29105"/>
        <label>3</label>
    </ligand>
</feature>
<comment type="function">
    <text evidence="9 11">Cotranslationally removes the N-terminal methionine from nascent proteins. The N-terminal methionine is often cleaved when the second residue in the primary sequence is small and uncharged (Met-Ala-, Cys, Gly, Pro, Ser, Thr, or Val).</text>
</comment>
<dbReference type="Proteomes" id="UP001165063">
    <property type="component" value="Unassembled WGS sequence"/>
</dbReference>
<organism evidence="13 14">
    <name type="scientific">Ambrosiozyma monospora</name>
    <name type="common">Yeast</name>
    <name type="synonym">Endomycopsis monosporus</name>
    <dbReference type="NCBI Taxonomy" id="43982"/>
    <lineage>
        <taxon>Eukaryota</taxon>
        <taxon>Fungi</taxon>
        <taxon>Dikarya</taxon>
        <taxon>Ascomycota</taxon>
        <taxon>Saccharomycotina</taxon>
        <taxon>Pichiomycetes</taxon>
        <taxon>Pichiales</taxon>
        <taxon>Pichiaceae</taxon>
        <taxon>Ambrosiozyma</taxon>
    </lineage>
</organism>
<keyword evidence="8" id="KW-0862">Zinc</keyword>
<dbReference type="InterPro" id="IPR002467">
    <property type="entry name" value="Pept_M24A_MAP1"/>
</dbReference>
<dbReference type="EMBL" id="BSXU01001897">
    <property type="protein sequence ID" value="GMG32160.1"/>
    <property type="molecule type" value="Genomic_DNA"/>
</dbReference>
<protein>
    <recommendedName>
        <fullName evidence="11">Methionine aminopeptidase</fullName>
        <ecNumber evidence="11">3.4.11.18</ecNumber>
    </recommendedName>
</protein>
<dbReference type="FunFam" id="3.90.230.10:FF:000010">
    <property type="entry name" value="Methionine aminopeptidase"/>
    <property type="match status" value="1"/>
</dbReference>
<feature type="binding site" evidence="9">
    <location>
        <position position="209"/>
    </location>
    <ligand>
        <name>Zn(2+)</name>
        <dbReference type="ChEBI" id="CHEBI:29105"/>
        <label>3</label>
    </ligand>
</feature>
<keyword evidence="3 9" id="KW-0963">Cytoplasm</keyword>
<comment type="catalytic activity">
    <reaction evidence="9 11">
        <text>Release of N-terminal amino acids, preferentially methionine, from peptides and arylamides.</text>
        <dbReference type="EC" id="3.4.11.18"/>
    </reaction>
</comment>
<evidence type="ECO:0000313" key="14">
    <source>
        <dbReference type="Proteomes" id="UP001165063"/>
    </source>
</evidence>
<feature type="binding site" evidence="9">
    <location>
        <position position="192"/>
    </location>
    <ligand>
        <name>a protein</name>
        <dbReference type="ChEBI" id="CHEBI:16541"/>
    </ligand>
    <ligandPart>
        <name>N-terminal L-methionine residue</name>
        <dbReference type="ChEBI" id="CHEBI:64731"/>
    </ligandPart>
</feature>
<dbReference type="SUPFAM" id="SSF55920">
    <property type="entry name" value="Creatinase/aminopeptidase"/>
    <property type="match status" value="1"/>
</dbReference>
<dbReference type="OrthoDB" id="3209743at2759"/>
<feature type="binding site" evidence="9">
    <location>
        <position position="293"/>
    </location>
    <ligand>
        <name>a protein</name>
        <dbReference type="ChEBI" id="CHEBI:16541"/>
    </ligand>
    <ligandPart>
        <name>N-terminal L-methionine residue</name>
        <dbReference type="ChEBI" id="CHEBI:64731"/>
    </ligandPart>
</feature>
<dbReference type="PANTHER" id="PTHR43330">
    <property type="entry name" value="METHIONINE AMINOPEPTIDASE"/>
    <property type="match status" value="1"/>
</dbReference>
<reference evidence="13" key="1">
    <citation type="submission" date="2023-04" db="EMBL/GenBank/DDBJ databases">
        <title>Ambrosiozyma monospora NBRC 1965.</title>
        <authorList>
            <person name="Ichikawa N."/>
            <person name="Sato H."/>
            <person name="Tonouchi N."/>
        </authorList>
    </citation>
    <scope>NUCLEOTIDE SEQUENCE</scope>
    <source>
        <strain evidence="13">NBRC 1965</strain>
    </source>
</reference>
<dbReference type="AlphaFoldDB" id="A0A9W6YYD2"/>
<feature type="binding site" evidence="9">
    <location>
        <position position="350"/>
    </location>
    <ligand>
        <name>Zn(2+)</name>
        <dbReference type="ChEBI" id="CHEBI:29105"/>
        <label>3</label>
    </ligand>
</feature>
<dbReference type="PROSITE" id="PS00680">
    <property type="entry name" value="MAP_1"/>
    <property type="match status" value="1"/>
</dbReference>
<evidence type="ECO:0000256" key="8">
    <source>
        <dbReference type="ARBA" id="ARBA00022833"/>
    </source>
</evidence>
<keyword evidence="7 9" id="KW-0378">Hydrolase</keyword>
<dbReference type="InterPro" id="IPR001714">
    <property type="entry name" value="Pept_M24_MAP"/>
</dbReference>
<accession>A0A9W6YYD2</accession>
<comment type="cofactor">
    <cofactor evidence="9">
        <name>Zn(2+)</name>
        <dbReference type="ChEBI" id="CHEBI:29105"/>
    </cofactor>
    <cofactor evidence="9">
        <name>Co(2+)</name>
        <dbReference type="ChEBI" id="CHEBI:48828"/>
    </cofactor>
    <cofactor evidence="9">
        <name>Mn(2+)</name>
        <dbReference type="ChEBI" id="CHEBI:29035"/>
    </cofactor>
    <cofactor evidence="9">
        <name>Fe(2+)</name>
        <dbReference type="ChEBI" id="CHEBI:29033"/>
    </cofactor>
    <text evidence="9">Binds 2 divalent metal cations per subunit. Has a high-affinity and a low affinity metal-binding site. The true nature of the physiological cofactor is under debate. The enzyme is active with zinc, cobalt, manganese or divalent iron ions. Has high activity with zinc; zinc cofactor is transferred into the active site region by the ZNG1 zinc chaperone.</text>
</comment>